<dbReference type="AlphaFoldDB" id="A0A8T1Q2P4"/>
<protein>
    <submittedName>
        <fullName evidence="1">Uncharacterized protein</fullName>
    </submittedName>
</protein>
<keyword evidence="2" id="KW-1185">Reference proteome</keyword>
<proteinExistence type="predicted"/>
<gene>
    <name evidence="1" type="ORF">CIPAW_07G072800</name>
</gene>
<comment type="caution">
    <text evidence="1">The sequence shown here is derived from an EMBL/GenBank/DDBJ whole genome shotgun (WGS) entry which is preliminary data.</text>
</comment>
<dbReference type="EMBL" id="CM031815">
    <property type="protein sequence ID" value="KAG6647342.1"/>
    <property type="molecule type" value="Genomic_DNA"/>
</dbReference>
<organism evidence="1 2">
    <name type="scientific">Carya illinoinensis</name>
    <name type="common">Pecan</name>
    <dbReference type="NCBI Taxonomy" id="32201"/>
    <lineage>
        <taxon>Eukaryota</taxon>
        <taxon>Viridiplantae</taxon>
        <taxon>Streptophyta</taxon>
        <taxon>Embryophyta</taxon>
        <taxon>Tracheophyta</taxon>
        <taxon>Spermatophyta</taxon>
        <taxon>Magnoliopsida</taxon>
        <taxon>eudicotyledons</taxon>
        <taxon>Gunneridae</taxon>
        <taxon>Pentapetalae</taxon>
        <taxon>rosids</taxon>
        <taxon>fabids</taxon>
        <taxon>Fagales</taxon>
        <taxon>Juglandaceae</taxon>
        <taxon>Carya</taxon>
    </lineage>
</organism>
<name>A0A8T1Q2P4_CARIL</name>
<reference evidence="1" key="1">
    <citation type="submission" date="2020-12" db="EMBL/GenBank/DDBJ databases">
        <title>WGS assembly of Carya illinoinensis cv. Pawnee.</title>
        <authorList>
            <person name="Platts A."/>
            <person name="Shu S."/>
            <person name="Wright S."/>
            <person name="Barry K."/>
            <person name="Edger P."/>
            <person name="Pires J.C."/>
            <person name="Schmutz J."/>
        </authorList>
    </citation>
    <scope>NUCLEOTIDE SEQUENCE</scope>
    <source>
        <tissue evidence="1">Leaf</tissue>
    </source>
</reference>
<evidence type="ECO:0000313" key="1">
    <source>
        <dbReference type="EMBL" id="KAG6647342.1"/>
    </source>
</evidence>
<evidence type="ECO:0000313" key="2">
    <source>
        <dbReference type="Proteomes" id="UP000811609"/>
    </source>
</evidence>
<accession>A0A8T1Q2P4</accession>
<dbReference type="Proteomes" id="UP000811609">
    <property type="component" value="Chromosome 7"/>
</dbReference>
<sequence length="120" mass="12878">MTTFSCGIFHSSLSHSSLSHVQSTHYSPTFSPFRPAVAHRMMNVCHACVSAAAAECMCVVECCIVSCCPAWCELSVCLGPMCAVRVNGLHVCTFSESHCCCPSELAARSGCMVRMISLHV</sequence>